<feature type="compositionally biased region" description="Basic and acidic residues" evidence="1">
    <location>
        <begin position="77"/>
        <end position="100"/>
    </location>
</feature>
<feature type="region of interest" description="Disordered" evidence="1">
    <location>
        <begin position="41"/>
        <end position="100"/>
    </location>
</feature>
<evidence type="ECO:0000313" key="3">
    <source>
        <dbReference type="Proteomes" id="UP000314294"/>
    </source>
</evidence>
<organism evidence="2 3">
    <name type="scientific">Liparis tanakae</name>
    <name type="common">Tanaka's snailfish</name>
    <dbReference type="NCBI Taxonomy" id="230148"/>
    <lineage>
        <taxon>Eukaryota</taxon>
        <taxon>Metazoa</taxon>
        <taxon>Chordata</taxon>
        <taxon>Craniata</taxon>
        <taxon>Vertebrata</taxon>
        <taxon>Euteleostomi</taxon>
        <taxon>Actinopterygii</taxon>
        <taxon>Neopterygii</taxon>
        <taxon>Teleostei</taxon>
        <taxon>Neoteleostei</taxon>
        <taxon>Acanthomorphata</taxon>
        <taxon>Eupercaria</taxon>
        <taxon>Perciformes</taxon>
        <taxon>Cottioidei</taxon>
        <taxon>Cottales</taxon>
        <taxon>Liparidae</taxon>
        <taxon>Liparis</taxon>
    </lineage>
</organism>
<dbReference type="EMBL" id="SRLO01000056">
    <property type="protein sequence ID" value="TNN80220.1"/>
    <property type="molecule type" value="Genomic_DNA"/>
</dbReference>
<dbReference type="Proteomes" id="UP000314294">
    <property type="component" value="Unassembled WGS sequence"/>
</dbReference>
<accession>A0A4Z2IQF0</accession>
<reference evidence="2 3" key="1">
    <citation type="submission" date="2019-03" db="EMBL/GenBank/DDBJ databases">
        <title>First draft genome of Liparis tanakae, snailfish: a comprehensive survey of snailfish specific genes.</title>
        <authorList>
            <person name="Kim W."/>
            <person name="Song I."/>
            <person name="Jeong J.-H."/>
            <person name="Kim D."/>
            <person name="Kim S."/>
            <person name="Ryu S."/>
            <person name="Song J.Y."/>
            <person name="Lee S.K."/>
        </authorList>
    </citation>
    <scope>NUCLEOTIDE SEQUENCE [LARGE SCALE GENOMIC DNA]</scope>
    <source>
        <tissue evidence="2">Muscle</tissue>
    </source>
</reference>
<dbReference type="AlphaFoldDB" id="A0A4Z2IQF0"/>
<protein>
    <submittedName>
        <fullName evidence="2">Uncharacterized protein</fullName>
    </submittedName>
</protein>
<gene>
    <name evidence="2" type="ORF">EYF80_009545</name>
</gene>
<proteinExistence type="predicted"/>
<name>A0A4Z2IQF0_9TELE</name>
<comment type="caution">
    <text evidence="2">The sequence shown here is derived from an EMBL/GenBank/DDBJ whole genome shotgun (WGS) entry which is preliminary data.</text>
</comment>
<feature type="compositionally biased region" description="Basic and acidic residues" evidence="1">
    <location>
        <begin position="58"/>
        <end position="68"/>
    </location>
</feature>
<sequence length="100" mass="11512">MVEVSKSLTHSYMETEPERRLRLRLRLRLGLELALGCQRMDANRPPKLIPAQGPHQVEPVEQRCEHNPSSKGFNPQKETRGLKDREDERERGKEGGGGRR</sequence>
<evidence type="ECO:0000313" key="2">
    <source>
        <dbReference type="EMBL" id="TNN80220.1"/>
    </source>
</evidence>
<keyword evidence="3" id="KW-1185">Reference proteome</keyword>
<evidence type="ECO:0000256" key="1">
    <source>
        <dbReference type="SAM" id="MobiDB-lite"/>
    </source>
</evidence>